<proteinExistence type="predicted"/>
<evidence type="ECO:0000313" key="1">
    <source>
        <dbReference type="EMBL" id="MBK9985294.1"/>
    </source>
</evidence>
<comment type="caution">
    <text evidence="1">The sequence shown here is derived from an EMBL/GenBank/DDBJ whole genome shotgun (WGS) entry which is preliminary data.</text>
</comment>
<sequence>MGAIVIKADNRSRKILKELAEQLGAQVTDIKDDQYEDFLLGQIMDSEKTGKTVSRAKIFNKLSSK</sequence>
<protein>
    <submittedName>
        <fullName evidence="1">Uncharacterized protein</fullName>
    </submittedName>
</protein>
<name>A0A9D7T2U0_9BACT</name>
<reference evidence="1 2" key="1">
    <citation type="submission" date="2020-10" db="EMBL/GenBank/DDBJ databases">
        <title>Connecting structure to function with the recovery of over 1000 high-quality activated sludge metagenome-assembled genomes encoding full-length rRNA genes using long-read sequencing.</title>
        <authorList>
            <person name="Singleton C.M."/>
            <person name="Petriglieri F."/>
            <person name="Kristensen J.M."/>
            <person name="Kirkegaard R.H."/>
            <person name="Michaelsen T.Y."/>
            <person name="Andersen M.H."/>
            <person name="Karst S.M."/>
            <person name="Dueholm M.S."/>
            <person name="Nielsen P.H."/>
            <person name="Albertsen M."/>
        </authorList>
    </citation>
    <scope>NUCLEOTIDE SEQUENCE [LARGE SCALE GENOMIC DNA]</scope>
    <source>
        <strain evidence="1">Ribe_18-Q3-R11-54_MAXAC.273</strain>
    </source>
</reference>
<organism evidence="1 2">
    <name type="scientific">Candidatus Opimibacter skivensis</name>
    <dbReference type="NCBI Taxonomy" id="2982028"/>
    <lineage>
        <taxon>Bacteria</taxon>
        <taxon>Pseudomonadati</taxon>
        <taxon>Bacteroidota</taxon>
        <taxon>Saprospiria</taxon>
        <taxon>Saprospirales</taxon>
        <taxon>Saprospiraceae</taxon>
        <taxon>Candidatus Opimibacter</taxon>
    </lineage>
</organism>
<dbReference type="AlphaFoldDB" id="A0A9D7T2U0"/>
<dbReference type="Proteomes" id="UP000808337">
    <property type="component" value="Unassembled WGS sequence"/>
</dbReference>
<gene>
    <name evidence="1" type="ORF">IPP15_23640</name>
</gene>
<evidence type="ECO:0000313" key="2">
    <source>
        <dbReference type="Proteomes" id="UP000808337"/>
    </source>
</evidence>
<dbReference type="EMBL" id="JADKGY010000035">
    <property type="protein sequence ID" value="MBK9985294.1"/>
    <property type="molecule type" value="Genomic_DNA"/>
</dbReference>
<accession>A0A9D7T2U0</accession>